<comment type="caution">
    <text evidence="1">The sequence shown here is derived from an EMBL/GenBank/DDBJ whole genome shotgun (WGS) entry which is preliminary data.</text>
</comment>
<protein>
    <submittedName>
        <fullName evidence="1">Uncharacterized protein</fullName>
    </submittedName>
</protein>
<accession>A0AAV4J5F5</accession>
<sequence length="69" mass="7960">MHIKRYQTGGNVINVVRQGTIYESSGFKDRLEHMMQQMEAVGKWRLVSRDVFPHYLVDNGGSVFTNQVC</sequence>
<evidence type="ECO:0000313" key="2">
    <source>
        <dbReference type="Proteomes" id="UP000762676"/>
    </source>
</evidence>
<reference evidence="1 2" key="1">
    <citation type="journal article" date="2021" name="Elife">
        <title>Chloroplast acquisition without the gene transfer in kleptoplastic sea slugs, Plakobranchus ocellatus.</title>
        <authorList>
            <person name="Maeda T."/>
            <person name="Takahashi S."/>
            <person name="Yoshida T."/>
            <person name="Shimamura S."/>
            <person name="Takaki Y."/>
            <person name="Nagai Y."/>
            <person name="Toyoda A."/>
            <person name="Suzuki Y."/>
            <person name="Arimoto A."/>
            <person name="Ishii H."/>
            <person name="Satoh N."/>
            <person name="Nishiyama T."/>
            <person name="Hasebe M."/>
            <person name="Maruyama T."/>
            <person name="Minagawa J."/>
            <person name="Obokata J."/>
            <person name="Shigenobu S."/>
        </authorList>
    </citation>
    <scope>NUCLEOTIDE SEQUENCE [LARGE SCALE GENOMIC DNA]</scope>
</reference>
<name>A0AAV4J5F5_9GAST</name>
<gene>
    <name evidence="1" type="ORF">ElyMa_004967500</name>
</gene>
<evidence type="ECO:0000313" key="1">
    <source>
        <dbReference type="EMBL" id="GFS16883.1"/>
    </source>
</evidence>
<dbReference type="EMBL" id="BMAT01009954">
    <property type="protein sequence ID" value="GFS16883.1"/>
    <property type="molecule type" value="Genomic_DNA"/>
</dbReference>
<proteinExistence type="predicted"/>
<organism evidence="1 2">
    <name type="scientific">Elysia marginata</name>
    <dbReference type="NCBI Taxonomy" id="1093978"/>
    <lineage>
        <taxon>Eukaryota</taxon>
        <taxon>Metazoa</taxon>
        <taxon>Spiralia</taxon>
        <taxon>Lophotrochozoa</taxon>
        <taxon>Mollusca</taxon>
        <taxon>Gastropoda</taxon>
        <taxon>Heterobranchia</taxon>
        <taxon>Euthyneura</taxon>
        <taxon>Panpulmonata</taxon>
        <taxon>Sacoglossa</taxon>
        <taxon>Placobranchoidea</taxon>
        <taxon>Plakobranchidae</taxon>
        <taxon>Elysia</taxon>
    </lineage>
</organism>
<dbReference type="Proteomes" id="UP000762676">
    <property type="component" value="Unassembled WGS sequence"/>
</dbReference>
<dbReference type="AlphaFoldDB" id="A0AAV4J5F5"/>
<keyword evidence="2" id="KW-1185">Reference proteome</keyword>